<evidence type="ECO:0000256" key="1">
    <source>
        <dbReference type="ARBA" id="ARBA00004273"/>
    </source>
</evidence>
<dbReference type="PIRSF" id="PIRSF005514">
    <property type="entry name" value="ATPase_F0_D_mt"/>
    <property type="match status" value="1"/>
</dbReference>
<comment type="subcellular location">
    <subcellularLocation>
        <location evidence="1 10">Mitochondrion inner membrane</location>
    </subcellularLocation>
</comment>
<name>A0A8X6WMI3_9ARAC</name>
<protein>
    <recommendedName>
        <fullName evidence="10">ATP synthase subunit d, mitochondrial</fullName>
    </recommendedName>
</protein>
<evidence type="ECO:0000256" key="9">
    <source>
        <dbReference type="ARBA" id="ARBA00023136"/>
    </source>
</evidence>
<dbReference type="Gene3D" id="6.10.280.70">
    <property type="match status" value="1"/>
</dbReference>
<evidence type="ECO:0000313" key="12">
    <source>
        <dbReference type="Proteomes" id="UP000886998"/>
    </source>
</evidence>
<keyword evidence="3 10" id="KW-0813">Transport</keyword>
<dbReference type="AlphaFoldDB" id="A0A8X6WMI3"/>
<dbReference type="Pfam" id="PF05873">
    <property type="entry name" value="Mt_ATP-synt_D"/>
    <property type="match status" value="1"/>
</dbReference>
<dbReference type="GO" id="GO:0015078">
    <property type="term" value="F:proton transmembrane transporter activity"/>
    <property type="evidence" value="ECO:0007669"/>
    <property type="project" value="InterPro"/>
</dbReference>
<comment type="similarity">
    <text evidence="2 10">Belongs to the ATPase d subunit family.</text>
</comment>
<dbReference type="SUPFAM" id="SSF161065">
    <property type="entry name" value="ATP synthase D chain-like"/>
    <property type="match status" value="1"/>
</dbReference>
<keyword evidence="7 10" id="KW-0406">Ion transport</keyword>
<evidence type="ECO:0000256" key="3">
    <source>
        <dbReference type="ARBA" id="ARBA00022448"/>
    </source>
</evidence>
<sequence length="173" mass="20554">MATKRFVKSAIDWAAFAERVPPTEKLKFQAFKAKVDGYTKNMLSYPEKPPTIDFASYKARLPGLAMIDEFEKQFKAVKVPYPADKLTPLIDEQEKKVDEQVKLAKELADLNCKYYDKKLQWWKDMMPFDEMTLDDWKDYFPDPELDVYETPNFWPFTEPPRPVFPYLEKKEHH</sequence>
<dbReference type="InterPro" id="IPR036228">
    <property type="entry name" value="ATP_synth_F0_dsu_sf_mt"/>
</dbReference>
<evidence type="ECO:0000256" key="5">
    <source>
        <dbReference type="ARBA" id="ARBA00022781"/>
    </source>
</evidence>
<comment type="caution">
    <text evidence="11">The sequence shown here is derived from an EMBL/GenBank/DDBJ whole genome shotgun (WGS) entry which is preliminary data.</text>
</comment>
<gene>
    <name evidence="11" type="primary">ATPsynD</name>
    <name evidence="11" type="ORF">TNIN_317041</name>
</gene>
<dbReference type="OrthoDB" id="35799at2759"/>
<reference evidence="11" key="1">
    <citation type="submission" date="2020-08" db="EMBL/GenBank/DDBJ databases">
        <title>Multicomponent nature underlies the extraordinary mechanical properties of spider dragline silk.</title>
        <authorList>
            <person name="Kono N."/>
            <person name="Nakamura H."/>
            <person name="Mori M."/>
            <person name="Yoshida Y."/>
            <person name="Ohtoshi R."/>
            <person name="Malay A.D."/>
            <person name="Moran D.A.P."/>
            <person name="Tomita M."/>
            <person name="Numata K."/>
            <person name="Arakawa K."/>
        </authorList>
    </citation>
    <scope>NUCLEOTIDE SEQUENCE</scope>
</reference>
<dbReference type="InterPro" id="IPR008689">
    <property type="entry name" value="ATP_synth_F0_dsu_mt"/>
</dbReference>
<accession>A0A8X6WMI3</accession>
<comment type="function">
    <text evidence="10">Mitochondrial membrane ATP synthase (F(1)F(0) ATP synthase or Complex V) produces ATP from ADP in the presence of a proton gradient across the membrane which is generated by electron transport complexes of the respiratory chain. F-type ATPases consist of two structural domains, F(1) - containing the extramembraneous catalytic core, and F(0) - containing the membrane proton channel, linked together by a central stalk and a peripheral stalk. During catalysis, ATP synthesis in the catalytic domain of F(1) is coupled via a rotary mechanism of the central stalk subunits to proton translocation.</text>
</comment>
<keyword evidence="12" id="KW-1185">Reference proteome</keyword>
<keyword evidence="6 10" id="KW-0999">Mitochondrion inner membrane</keyword>
<proteinExistence type="inferred from homology"/>
<dbReference type="PANTHER" id="PTHR12700">
    <property type="entry name" value="ATP SYNTHASE SUBUNIT D, MITOCHONDRIAL"/>
    <property type="match status" value="1"/>
</dbReference>
<evidence type="ECO:0000256" key="7">
    <source>
        <dbReference type="ARBA" id="ARBA00023065"/>
    </source>
</evidence>
<dbReference type="GO" id="GO:0045259">
    <property type="term" value="C:proton-transporting ATP synthase complex"/>
    <property type="evidence" value="ECO:0007669"/>
    <property type="project" value="UniProtKB-KW"/>
</dbReference>
<evidence type="ECO:0000256" key="6">
    <source>
        <dbReference type="ARBA" id="ARBA00022792"/>
    </source>
</evidence>
<evidence type="ECO:0000256" key="8">
    <source>
        <dbReference type="ARBA" id="ARBA00023128"/>
    </source>
</evidence>
<dbReference type="GO" id="GO:0005743">
    <property type="term" value="C:mitochondrial inner membrane"/>
    <property type="evidence" value="ECO:0007669"/>
    <property type="project" value="UniProtKB-SubCell"/>
</dbReference>
<organism evidence="11 12">
    <name type="scientific">Trichonephila inaurata madagascariensis</name>
    <dbReference type="NCBI Taxonomy" id="2747483"/>
    <lineage>
        <taxon>Eukaryota</taxon>
        <taxon>Metazoa</taxon>
        <taxon>Ecdysozoa</taxon>
        <taxon>Arthropoda</taxon>
        <taxon>Chelicerata</taxon>
        <taxon>Arachnida</taxon>
        <taxon>Araneae</taxon>
        <taxon>Araneomorphae</taxon>
        <taxon>Entelegynae</taxon>
        <taxon>Araneoidea</taxon>
        <taxon>Nephilidae</taxon>
        <taxon>Trichonephila</taxon>
        <taxon>Trichonephila inaurata</taxon>
    </lineage>
</organism>
<dbReference type="EMBL" id="BMAV01000028">
    <property type="protein sequence ID" value="GFY36989.1"/>
    <property type="molecule type" value="Genomic_DNA"/>
</dbReference>
<dbReference type="Proteomes" id="UP000886998">
    <property type="component" value="Unassembled WGS sequence"/>
</dbReference>
<keyword evidence="5 10" id="KW-0375">Hydrogen ion transport</keyword>
<evidence type="ECO:0000313" key="11">
    <source>
        <dbReference type="EMBL" id="GFY36989.1"/>
    </source>
</evidence>
<keyword evidence="8 10" id="KW-0496">Mitochondrion</keyword>
<keyword evidence="9 10" id="KW-0472">Membrane</keyword>
<evidence type="ECO:0000256" key="2">
    <source>
        <dbReference type="ARBA" id="ARBA00006842"/>
    </source>
</evidence>
<dbReference type="GO" id="GO:0015986">
    <property type="term" value="P:proton motive force-driven ATP synthesis"/>
    <property type="evidence" value="ECO:0007669"/>
    <property type="project" value="UniProtKB-UniRule"/>
</dbReference>
<keyword evidence="4" id="KW-0138">CF(0)</keyword>
<evidence type="ECO:0000256" key="10">
    <source>
        <dbReference type="PIRNR" id="PIRNR005514"/>
    </source>
</evidence>
<evidence type="ECO:0000256" key="4">
    <source>
        <dbReference type="ARBA" id="ARBA00022547"/>
    </source>
</evidence>